<keyword evidence="2" id="KW-1185">Reference proteome</keyword>
<reference evidence="1 2" key="1">
    <citation type="journal article" date="2021" name="BMC Biol.">
        <title>Horizontally acquired antibacterial genes associated with adaptive radiation of ladybird beetles.</title>
        <authorList>
            <person name="Li H.S."/>
            <person name="Tang X.F."/>
            <person name="Huang Y.H."/>
            <person name="Xu Z.Y."/>
            <person name="Chen M.L."/>
            <person name="Du X.Y."/>
            <person name="Qiu B.Y."/>
            <person name="Chen P.T."/>
            <person name="Zhang W."/>
            <person name="Slipinski A."/>
            <person name="Escalona H.E."/>
            <person name="Waterhouse R.M."/>
            <person name="Zwick A."/>
            <person name="Pang H."/>
        </authorList>
    </citation>
    <scope>NUCLEOTIDE SEQUENCE [LARGE SCALE GENOMIC DNA]</scope>
    <source>
        <strain evidence="1">SYSU2018</strain>
    </source>
</reference>
<evidence type="ECO:0000313" key="1">
    <source>
        <dbReference type="EMBL" id="KAL3285475.1"/>
    </source>
</evidence>
<accession>A0ABD2P3E9</accession>
<sequence>MSDRQRLRKERSTTTAIEVIEFPIEALENKEEDDIVCNDLGRDFENMSCIILLTQIVCMYGTWFWKPYEKNPQIIFGKKVPIGRFGKCFKPFGRG</sequence>
<dbReference type="Proteomes" id="UP001516400">
    <property type="component" value="Unassembled WGS sequence"/>
</dbReference>
<dbReference type="EMBL" id="JABFTP020000185">
    <property type="protein sequence ID" value="KAL3285475.1"/>
    <property type="molecule type" value="Genomic_DNA"/>
</dbReference>
<name>A0ABD2P3E9_9CUCU</name>
<comment type="caution">
    <text evidence="1">The sequence shown here is derived from an EMBL/GenBank/DDBJ whole genome shotgun (WGS) entry which is preliminary data.</text>
</comment>
<proteinExistence type="predicted"/>
<organism evidence="1 2">
    <name type="scientific">Cryptolaemus montrouzieri</name>
    <dbReference type="NCBI Taxonomy" id="559131"/>
    <lineage>
        <taxon>Eukaryota</taxon>
        <taxon>Metazoa</taxon>
        <taxon>Ecdysozoa</taxon>
        <taxon>Arthropoda</taxon>
        <taxon>Hexapoda</taxon>
        <taxon>Insecta</taxon>
        <taxon>Pterygota</taxon>
        <taxon>Neoptera</taxon>
        <taxon>Endopterygota</taxon>
        <taxon>Coleoptera</taxon>
        <taxon>Polyphaga</taxon>
        <taxon>Cucujiformia</taxon>
        <taxon>Coccinelloidea</taxon>
        <taxon>Coccinellidae</taxon>
        <taxon>Scymninae</taxon>
        <taxon>Scymnini</taxon>
        <taxon>Cryptolaemus</taxon>
    </lineage>
</organism>
<gene>
    <name evidence="1" type="ORF">HHI36_000007</name>
</gene>
<protein>
    <submittedName>
        <fullName evidence="1">Uncharacterized protein</fullName>
    </submittedName>
</protein>
<evidence type="ECO:0000313" key="2">
    <source>
        <dbReference type="Proteomes" id="UP001516400"/>
    </source>
</evidence>
<dbReference type="AlphaFoldDB" id="A0ABD2P3E9"/>